<organism evidence="2">
    <name type="scientific">Rhizophora mucronata</name>
    <name type="common">Asiatic mangrove</name>
    <dbReference type="NCBI Taxonomy" id="61149"/>
    <lineage>
        <taxon>Eukaryota</taxon>
        <taxon>Viridiplantae</taxon>
        <taxon>Streptophyta</taxon>
        <taxon>Embryophyta</taxon>
        <taxon>Tracheophyta</taxon>
        <taxon>Spermatophyta</taxon>
        <taxon>Magnoliopsida</taxon>
        <taxon>eudicotyledons</taxon>
        <taxon>Gunneridae</taxon>
        <taxon>Pentapetalae</taxon>
        <taxon>rosids</taxon>
        <taxon>fabids</taxon>
        <taxon>Malpighiales</taxon>
        <taxon>Rhizophoraceae</taxon>
        <taxon>Rhizophora</taxon>
    </lineage>
</organism>
<sequence length="37" mass="4207">MAFCNFVLALCAFDLLCMITMAIHALVYLVMEEICSY</sequence>
<accession>A0A2P2QER2</accession>
<keyword evidence="1" id="KW-1133">Transmembrane helix</keyword>
<keyword evidence="1" id="KW-0472">Membrane</keyword>
<protein>
    <submittedName>
        <fullName evidence="2">Uncharacterized protein</fullName>
    </submittedName>
</protein>
<evidence type="ECO:0000256" key="1">
    <source>
        <dbReference type="SAM" id="Phobius"/>
    </source>
</evidence>
<feature type="transmembrane region" description="Helical" evidence="1">
    <location>
        <begin position="6"/>
        <end position="31"/>
    </location>
</feature>
<keyword evidence="1" id="KW-0812">Transmembrane</keyword>
<name>A0A2P2QER2_RHIMU</name>
<dbReference type="AlphaFoldDB" id="A0A2P2QER2"/>
<evidence type="ECO:0000313" key="2">
    <source>
        <dbReference type="EMBL" id="MBX65468.1"/>
    </source>
</evidence>
<reference evidence="2" key="1">
    <citation type="submission" date="2018-02" db="EMBL/GenBank/DDBJ databases">
        <title>Rhizophora mucronata_Transcriptome.</title>
        <authorList>
            <person name="Meera S.P."/>
            <person name="Sreeshan A."/>
            <person name="Augustine A."/>
        </authorList>
    </citation>
    <scope>NUCLEOTIDE SEQUENCE</scope>
    <source>
        <tissue evidence="2">Leaf</tissue>
    </source>
</reference>
<proteinExistence type="predicted"/>
<dbReference type="EMBL" id="GGEC01084984">
    <property type="protein sequence ID" value="MBX65468.1"/>
    <property type="molecule type" value="Transcribed_RNA"/>
</dbReference>